<dbReference type="AlphaFoldDB" id="A0A419WSY3"/>
<dbReference type="InterPro" id="IPR049236">
    <property type="entry name" value="DUF6850"/>
</dbReference>
<sequence>MLIQKLKSIFGIVILLNLAASAFAQNRNANAVDFEKELIQIQSGVWDNPAMLSHQYSKSFTDVSLAAKQWKANELHLIEEGDKQSSIDFDAFSFKRLKKSFVYGRASYSKKNTNNIKWNTVSDYEKLAPYVVADTIGGKSYGENYYFEGIYSFIHRKNNYAIQAKYRSAEEYRKLDPRPRTTISDLEIKLGGTRKINSKYTIGLYTGFQDYQQDHEIGARRPGTGIKIYYLRGLGISDENFSTIVTNSKSNSNIYEIKGYSVGTQLLPIGQTGWFQSFSYKKSKLELLKTVGSGYDIVNDLVSKKFEFSLGRQYLLDQKTCKVKAFASYEDKKGREFNYNHNRKLLSVLDKYSESNVSGGISGILFVKKEKYTTFYKTSLTYNYDNLEYKKSTSRNPKQEIEKLRLDLNAGRSFQFNESALNVKLAAVFDYCVGSELMTTSPVAEGANKGLVIPNYDFLSADKFLLGTDIRYDINTKKSYNIYTRLAYHQMMISGSKSQYGINLAIGLTL</sequence>
<dbReference type="RefSeq" id="WP_120241146.1">
    <property type="nucleotide sequence ID" value="NZ_RAPQ01000011.1"/>
</dbReference>
<feature type="signal peptide" evidence="1">
    <location>
        <begin position="1"/>
        <end position="24"/>
    </location>
</feature>
<evidence type="ECO:0000259" key="2">
    <source>
        <dbReference type="Pfam" id="PF21012"/>
    </source>
</evidence>
<comment type="caution">
    <text evidence="3">The sequence shown here is derived from an EMBL/GenBank/DDBJ whole genome shotgun (WGS) entry which is preliminary data.</text>
</comment>
<dbReference type="EMBL" id="RAPQ01000011">
    <property type="protein sequence ID" value="RKD98555.1"/>
    <property type="molecule type" value="Genomic_DNA"/>
</dbReference>
<dbReference type="Proteomes" id="UP000284531">
    <property type="component" value="Unassembled WGS sequence"/>
</dbReference>
<reference evidence="3 4" key="1">
    <citation type="submission" date="2018-09" db="EMBL/GenBank/DDBJ databases">
        <title>Genomic Encyclopedia of Archaeal and Bacterial Type Strains, Phase II (KMG-II): from individual species to whole genera.</title>
        <authorList>
            <person name="Goeker M."/>
        </authorList>
    </citation>
    <scope>NUCLEOTIDE SEQUENCE [LARGE SCALE GENOMIC DNA]</scope>
    <source>
        <strain evidence="3 4">DSM 21950</strain>
    </source>
</reference>
<feature type="domain" description="DUF6850" evidence="2">
    <location>
        <begin position="49"/>
        <end position="509"/>
    </location>
</feature>
<evidence type="ECO:0000256" key="1">
    <source>
        <dbReference type="SAM" id="SignalP"/>
    </source>
</evidence>
<evidence type="ECO:0000313" key="3">
    <source>
        <dbReference type="EMBL" id="RKD98555.1"/>
    </source>
</evidence>
<name>A0A419WSY3_9BACT</name>
<feature type="chain" id="PRO_5019456609" description="DUF6850 domain-containing protein" evidence="1">
    <location>
        <begin position="25"/>
        <end position="510"/>
    </location>
</feature>
<keyword evidence="4" id="KW-1185">Reference proteome</keyword>
<keyword evidence="1" id="KW-0732">Signal</keyword>
<accession>A0A419WSY3</accession>
<evidence type="ECO:0000313" key="4">
    <source>
        <dbReference type="Proteomes" id="UP000284531"/>
    </source>
</evidence>
<proteinExistence type="predicted"/>
<dbReference type="OrthoDB" id="1025008at2"/>
<gene>
    <name evidence="3" type="ORF">BXY64_3414</name>
</gene>
<organism evidence="3 4">
    <name type="scientific">Marinifilum flexuosum</name>
    <dbReference type="NCBI Taxonomy" id="1117708"/>
    <lineage>
        <taxon>Bacteria</taxon>
        <taxon>Pseudomonadati</taxon>
        <taxon>Bacteroidota</taxon>
        <taxon>Bacteroidia</taxon>
        <taxon>Marinilabiliales</taxon>
        <taxon>Marinifilaceae</taxon>
    </lineage>
</organism>
<dbReference type="Pfam" id="PF21012">
    <property type="entry name" value="DUF6850"/>
    <property type="match status" value="1"/>
</dbReference>
<protein>
    <recommendedName>
        <fullName evidence="2">DUF6850 domain-containing protein</fullName>
    </recommendedName>
</protein>